<dbReference type="OrthoDB" id="664799at2759"/>
<dbReference type="GO" id="GO:0004867">
    <property type="term" value="F:serine-type endopeptidase inhibitor activity"/>
    <property type="evidence" value="ECO:0007669"/>
    <property type="project" value="InterPro"/>
</dbReference>
<evidence type="ECO:0000256" key="3">
    <source>
        <dbReference type="SAM" id="SignalP"/>
    </source>
</evidence>
<dbReference type="GO" id="GO:0005576">
    <property type="term" value="C:extracellular region"/>
    <property type="evidence" value="ECO:0007669"/>
    <property type="project" value="UniProtKB-SubCell"/>
</dbReference>
<proteinExistence type="predicted"/>
<keyword evidence="2" id="KW-0964">Secreted</keyword>
<dbReference type="SMART" id="SM00499">
    <property type="entry name" value="AAI"/>
    <property type="match status" value="1"/>
</dbReference>
<reference evidence="5" key="2">
    <citation type="submission" date="2021-02" db="EMBL/GenBank/DDBJ databases">
        <authorList>
            <person name="Kimball J.A."/>
            <person name="Haas M.W."/>
            <person name="Macchietto M."/>
            <person name="Kono T."/>
            <person name="Duquette J."/>
            <person name="Shao M."/>
        </authorList>
    </citation>
    <scope>NUCLEOTIDE SEQUENCE</scope>
    <source>
        <tissue evidence="5">Fresh leaf tissue</tissue>
    </source>
</reference>
<dbReference type="PROSITE" id="PS00426">
    <property type="entry name" value="CEREAL_TRYP_AMYL_INH"/>
    <property type="match status" value="1"/>
</dbReference>
<dbReference type="PANTHER" id="PTHR34481">
    <property type="entry name" value="TRYPSIN/FACTOR XIIA INHIBITOR-RELATED"/>
    <property type="match status" value="1"/>
</dbReference>
<gene>
    <name evidence="5" type="ORF">GUJ93_ZPchr0007g4664</name>
</gene>
<feature type="chain" id="PRO_5035302146" description="Bifunctional inhibitor/plant lipid transfer protein/seed storage helical domain-containing protein" evidence="3">
    <location>
        <begin position="25"/>
        <end position="155"/>
    </location>
</feature>
<protein>
    <recommendedName>
        <fullName evidence="4">Bifunctional inhibitor/plant lipid transfer protein/seed storage helical domain-containing protein</fullName>
    </recommendedName>
</protein>
<dbReference type="EMBL" id="JAAALK010000282">
    <property type="protein sequence ID" value="KAG8081165.1"/>
    <property type="molecule type" value="Genomic_DNA"/>
</dbReference>
<feature type="signal peptide" evidence="3">
    <location>
        <begin position="1"/>
        <end position="24"/>
    </location>
</feature>
<organism evidence="5 6">
    <name type="scientific">Zizania palustris</name>
    <name type="common">Northern wild rice</name>
    <dbReference type="NCBI Taxonomy" id="103762"/>
    <lineage>
        <taxon>Eukaryota</taxon>
        <taxon>Viridiplantae</taxon>
        <taxon>Streptophyta</taxon>
        <taxon>Embryophyta</taxon>
        <taxon>Tracheophyta</taxon>
        <taxon>Spermatophyta</taxon>
        <taxon>Magnoliopsida</taxon>
        <taxon>Liliopsida</taxon>
        <taxon>Poales</taxon>
        <taxon>Poaceae</taxon>
        <taxon>BOP clade</taxon>
        <taxon>Oryzoideae</taxon>
        <taxon>Oryzeae</taxon>
        <taxon>Zizaniinae</taxon>
        <taxon>Zizania</taxon>
    </lineage>
</organism>
<dbReference type="PANTHER" id="PTHR34481:SF2">
    <property type="entry name" value="TRYPSIN_FACTOR XIIA INHIBITOR"/>
    <property type="match status" value="1"/>
</dbReference>
<dbReference type="CDD" id="cd00261">
    <property type="entry name" value="AAI_SS"/>
    <property type="match status" value="1"/>
</dbReference>
<evidence type="ECO:0000256" key="2">
    <source>
        <dbReference type="ARBA" id="ARBA00022525"/>
    </source>
</evidence>
<dbReference type="AlphaFoldDB" id="A0A8J5VUC3"/>
<keyword evidence="3" id="KW-0732">Signal</keyword>
<comment type="caution">
    <text evidence="5">The sequence shown here is derived from an EMBL/GenBank/DDBJ whole genome shotgun (WGS) entry which is preliminary data.</text>
</comment>
<sequence length="155" mass="16367">MTHKNLLLLAAVLLSVLAAAAASAATSCQPGMAIPHNPLRSCRPYVLQRACGLGGGPPPPHPYDWTSKALCCQELAAIPSYCRCGALLYFMDGVVTSSGVFEGRLLEDLPGCPRERQRGFAAMLITPEECNLGTIHGGPYCPSLTGGEMPSTEHK</sequence>
<dbReference type="InterPro" id="IPR016140">
    <property type="entry name" value="Bifunc_inhib/LTP/seed_store"/>
</dbReference>
<dbReference type="Pfam" id="PF00234">
    <property type="entry name" value="Tryp_alpha_amyl"/>
    <property type="match status" value="1"/>
</dbReference>
<dbReference type="Proteomes" id="UP000729402">
    <property type="component" value="Unassembled WGS sequence"/>
</dbReference>
<dbReference type="GO" id="GO:0019863">
    <property type="term" value="F:IgE binding"/>
    <property type="evidence" value="ECO:0007669"/>
    <property type="project" value="UniProtKB-ARBA"/>
</dbReference>
<comment type="subcellular location">
    <subcellularLocation>
        <location evidence="1">Secreted</location>
    </subcellularLocation>
</comment>
<evidence type="ECO:0000313" key="5">
    <source>
        <dbReference type="EMBL" id="KAG8081165.1"/>
    </source>
</evidence>
<evidence type="ECO:0000313" key="6">
    <source>
        <dbReference type="Proteomes" id="UP000729402"/>
    </source>
</evidence>
<accession>A0A8J5VUC3</accession>
<evidence type="ECO:0000256" key="1">
    <source>
        <dbReference type="ARBA" id="ARBA00004613"/>
    </source>
</evidence>
<evidence type="ECO:0000259" key="4">
    <source>
        <dbReference type="SMART" id="SM00499"/>
    </source>
</evidence>
<feature type="domain" description="Bifunctional inhibitor/plant lipid transfer protein/seed storage helical" evidence="4">
    <location>
        <begin position="28"/>
        <end position="141"/>
    </location>
</feature>
<name>A0A8J5VUC3_ZIZPA</name>
<dbReference type="InterPro" id="IPR006105">
    <property type="entry name" value="Allergen/tryp_amyl_inhib_CS"/>
</dbReference>
<reference evidence="5" key="1">
    <citation type="journal article" date="2021" name="bioRxiv">
        <title>Whole Genome Assembly and Annotation of Northern Wild Rice, Zizania palustris L., Supports a Whole Genome Duplication in the Zizania Genus.</title>
        <authorList>
            <person name="Haas M."/>
            <person name="Kono T."/>
            <person name="Macchietto M."/>
            <person name="Millas R."/>
            <person name="McGilp L."/>
            <person name="Shao M."/>
            <person name="Duquette J."/>
            <person name="Hirsch C.N."/>
            <person name="Kimball J."/>
        </authorList>
    </citation>
    <scope>NUCLEOTIDE SEQUENCE</scope>
    <source>
        <tissue evidence="5">Fresh leaf tissue</tissue>
    </source>
</reference>
<dbReference type="PROSITE" id="PS51257">
    <property type="entry name" value="PROKAR_LIPOPROTEIN"/>
    <property type="match status" value="1"/>
</dbReference>
<keyword evidence="6" id="KW-1185">Reference proteome</keyword>